<organism evidence="2 4">
    <name type="scientific">Dracunculus medinensis</name>
    <name type="common">Guinea worm</name>
    <dbReference type="NCBI Taxonomy" id="318479"/>
    <lineage>
        <taxon>Eukaryota</taxon>
        <taxon>Metazoa</taxon>
        <taxon>Ecdysozoa</taxon>
        <taxon>Nematoda</taxon>
        <taxon>Chromadorea</taxon>
        <taxon>Rhabditida</taxon>
        <taxon>Spirurina</taxon>
        <taxon>Dracunculoidea</taxon>
        <taxon>Dracunculidae</taxon>
        <taxon>Dracunculus</taxon>
    </lineage>
</organism>
<dbReference type="Proteomes" id="UP000038040">
    <property type="component" value="Unplaced"/>
</dbReference>
<dbReference type="AlphaFoldDB" id="A0A0N4U5A6"/>
<accession>A0A0N4U5A6</accession>
<keyword evidence="3" id="KW-1185">Reference proteome</keyword>
<reference evidence="1 3" key="2">
    <citation type="submission" date="2018-11" db="EMBL/GenBank/DDBJ databases">
        <authorList>
            <consortium name="Pathogen Informatics"/>
        </authorList>
    </citation>
    <scope>NUCLEOTIDE SEQUENCE [LARGE SCALE GENOMIC DNA]</scope>
</reference>
<gene>
    <name evidence="1" type="ORF">DME_LOCUS6379</name>
</gene>
<dbReference type="OrthoDB" id="1881at2759"/>
<proteinExistence type="predicted"/>
<dbReference type="STRING" id="318479.A0A0N4U5A6"/>
<protein>
    <submittedName>
        <fullName evidence="1 4">Uncharacterized protein</fullName>
    </submittedName>
</protein>
<dbReference type="Proteomes" id="UP000274756">
    <property type="component" value="Unassembled WGS sequence"/>
</dbReference>
<evidence type="ECO:0000313" key="4">
    <source>
        <dbReference type="WBParaSite" id="DME_0000201901-mRNA-1"/>
    </source>
</evidence>
<evidence type="ECO:0000313" key="3">
    <source>
        <dbReference type="Proteomes" id="UP000274756"/>
    </source>
</evidence>
<sequence>MNIACQHSRSVRISPEHSITDLEYADDVDNDKSDNLECPSCDSGDSGFSSDDNNCYQELFERNKLVRSKSLRSALRMPTRNRSQKSVRFADVIGLNLVQQSYYEKDDMEDLK</sequence>
<evidence type="ECO:0000313" key="1">
    <source>
        <dbReference type="EMBL" id="VDN56406.1"/>
    </source>
</evidence>
<evidence type="ECO:0000313" key="2">
    <source>
        <dbReference type="Proteomes" id="UP000038040"/>
    </source>
</evidence>
<reference evidence="4" key="1">
    <citation type="submission" date="2017-02" db="UniProtKB">
        <authorList>
            <consortium name="WormBaseParasite"/>
        </authorList>
    </citation>
    <scope>IDENTIFICATION</scope>
</reference>
<dbReference type="EMBL" id="UYYG01001155">
    <property type="protein sequence ID" value="VDN56406.1"/>
    <property type="molecule type" value="Genomic_DNA"/>
</dbReference>
<dbReference type="WBParaSite" id="DME_0000201901-mRNA-1">
    <property type="protein sequence ID" value="DME_0000201901-mRNA-1"/>
    <property type="gene ID" value="DME_0000201901"/>
</dbReference>
<name>A0A0N4U5A6_DRAME</name>